<name>A0AAV7JT53_9METZ</name>
<reference evidence="4 5" key="1">
    <citation type="journal article" date="2023" name="BMC Biol.">
        <title>The compact genome of the sponge Oopsacas minuta (Hexactinellida) is lacking key metazoan core genes.</title>
        <authorList>
            <person name="Santini S."/>
            <person name="Schenkelaars Q."/>
            <person name="Jourda C."/>
            <person name="Duchesne M."/>
            <person name="Belahbib H."/>
            <person name="Rocher C."/>
            <person name="Selva M."/>
            <person name="Riesgo A."/>
            <person name="Vervoort M."/>
            <person name="Leys S.P."/>
            <person name="Kodjabachian L."/>
            <person name="Le Bivic A."/>
            <person name="Borchiellini C."/>
            <person name="Claverie J.M."/>
            <person name="Renard E."/>
        </authorList>
    </citation>
    <scope>NUCLEOTIDE SEQUENCE [LARGE SCALE GENOMIC DNA]</scope>
    <source>
        <strain evidence="4">SPO-2</strain>
    </source>
</reference>
<evidence type="ECO:0000259" key="3">
    <source>
        <dbReference type="Pfam" id="PF14648"/>
    </source>
</evidence>
<organism evidence="4 5">
    <name type="scientific">Oopsacas minuta</name>
    <dbReference type="NCBI Taxonomy" id="111878"/>
    <lineage>
        <taxon>Eukaryota</taxon>
        <taxon>Metazoa</taxon>
        <taxon>Porifera</taxon>
        <taxon>Hexactinellida</taxon>
        <taxon>Hexasterophora</taxon>
        <taxon>Lyssacinosida</taxon>
        <taxon>Leucopsacidae</taxon>
        <taxon>Oopsacas</taxon>
    </lineage>
</organism>
<accession>A0AAV7JT53</accession>
<proteinExistence type="inferred from homology"/>
<sequence length="861" mass="96910">MNTELDTLIQDNVPWDELPPHIRSSLGSSPSQWEAAVIDYSIRHQLRWKSNPVRDFMKDERAYYERMLARGKEDLLLFPYHLSVQIIQKLKMTPFKYYHSILYELMITEKSYDTLPNFTAIDCLRITEVGRNQYIEYMNNSRAKKFFRSRRIRESLPSHPAQLSHYEGWWVVHLGYVTEEEVKNSTVGEHKLIDKLIDEGPTAACDLEPDVIASLYVKEMIYFEIPVLESDRISFPPLEGFVMNRVQGDAIETLLYKIFLSANDDTSVNELSTILQTNAKNVRQAVSLFIRLGLAKKKNPSLPLDVSKSDLTMTQSDSTDFLLIDVNPKEPLLAESTMDESEETSRPKRLGFLYDSSITAYLMMGNLSPGLKTHAVTMFEVGKLSDENIDSFLNELAQISFLSEGEAQRYFDHAHALFNTLTILRGSSDTKKPLPMDLLRAESIAQLDPEACQRLLSKNYNALVSMAPLSCEAGIPSLPDGPPLMGPPSQSCSSVWFKLWLYEHLEHGPPSLLLTRGTRLQTLPAMFRPFSEVLCETWGHDPIILSTNTILQTVNDALTHTPVFLQAYSTGSDTITKHISLPIRHDELSSLDSSIQSVIQRLGQLIDLSLSCGYVTLLKVGPSRLPNFFYNFGSNGYSMPPFPQELTDTLTEFPRGISLPLLEETIIVPTTSVTPEVLIDVSPYRDPPESPTTPSKLTTAQSMAENFLKELDDLKLFDEQLAVDSASDAISIDQDIDTKSIDMSNRVIPKTIAPAGANIFSDWVLLDVSFGVPLFDIELNKKVCYSLLKANTLSPNNLVQNSVQTQRLAADLKTFIDKCQMQHSNVQSWSLCSRSVLPIHHVPHPSRCIAFSDSILSFFTT</sequence>
<comment type="caution">
    <text evidence="4">The sequence shown here is derived from an EMBL/GenBank/DDBJ whole genome shotgun (WGS) entry which is preliminary data.</text>
</comment>
<dbReference type="EMBL" id="JAKMXF010000300">
    <property type="protein sequence ID" value="KAI6652112.1"/>
    <property type="molecule type" value="Genomic_DNA"/>
</dbReference>
<feature type="domain" description="FAM91 N-terminal" evidence="2">
    <location>
        <begin position="9"/>
        <end position="302"/>
    </location>
</feature>
<dbReference type="InterPro" id="IPR028091">
    <property type="entry name" value="FAM91_N_dom"/>
</dbReference>
<evidence type="ECO:0000313" key="5">
    <source>
        <dbReference type="Proteomes" id="UP001165289"/>
    </source>
</evidence>
<evidence type="ECO:0000256" key="1">
    <source>
        <dbReference type="ARBA" id="ARBA00010319"/>
    </source>
</evidence>
<evidence type="ECO:0000259" key="2">
    <source>
        <dbReference type="Pfam" id="PF14647"/>
    </source>
</evidence>
<evidence type="ECO:0000313" key="4">
    <source>
        <dbReference type="EMBL" id="KAI6652112.1"/>
    </source>
</evidence>
<dbReference type="InterPro" id="IPR039199">
    <property type="entry name" value="FAM91"/>
</dbReference>
<protein>
    <submittedName>
        <fullName evidence="4">Protein FAM91A1-like</fullName>
    </submittedName>
</protein>
<dbReference type="AlphaFoldDB" id="A0AAV7JT53"/>
<feature type="domain" description="FAM91 C-terminal" evidence="3">
    <location>
        <begin position="347"/>
        <end position="619"/>
    </location>
</feature>
<dbReference type="PANTHER" id="PTHR28441">
    <property type="entry name" value="PROTEIN FAM91A1"/>
    <property type="match status" value="1"/>
</dbReference>
<dbReference type="Pfam" id="PF14648">
    <property type="entry name" value="FAM91_C"/>
    <property type="match status" value="2"/>
</dbReference>
<feature type="domain" description="FAM91 C-terminal" evidence="3">
    <location>
        <begin position="734"/>
        <end position="857"/>
    </location>
</feature>
<dbReference type="InterPro" id="IPR028097">
    <property type="entry name" value="FAM91_C_dom"/>
</dbReference>
<dbReference type="Pfam" id="PF14647">
    <property type="entry name" value="FAM91_N"/>
    <property type="match status" value="1"/>
</dbReference>
<comment type="similarity">
    <text evidence="1">Belongs to the FAM91 family.</text>
</comment>
<gene>
    <name evidence="4" type="ORF">LOD99_4657</name>
</gene>
<dbReference type="Proteomes" id="UP001165289">
    <property type="component" value="Unassembled WGS sequence"/>
</dbReference>
<dbReference type="PANTHER" id="PTHR28441:SF2">
    <property type="entry name" value="PROTEIN FAM91A1"/>
    <property type="match status" value="1"/>
</dbReference>
<keyword evidence="5" id="KW-1185">Reference proteome</keyword>